<dbReference type="PROSITE" id="PS50887">
    <property type="entry name" value="GGDEF"/>
    <property type="match status" value="1"/>
</dbReference>
<dbReference type="InterPro" id="IPR052155">
    <property type="entry name" value="Biofilm_reg_signaling"/>
</dbReference>
<reference evidence="6" key="1">
    <citation type="journal article" date="2019" name="Int. J. Syst. Evol. Microbiol.">
        <title>The Global Catalogue of Microorganisms (GCM) 10K type strain sequencing project: providing services to taxonomists for standard genome sequencing and annotation.</title>
        <authorList>
            <consortium name="The Broad Institute Genomics Platform"/>
            <consortium name="The Broad Institute Genome Sequencing Center for Infectious Disease"/>
            <person name="Wu L."/>
            <person name="Ma J."/>
        </authorList>
    </citation>
    <scope>NUCLEOTIDE SEQUENCE [LARGE SCALE GENOMIC DNA]</scope>
    <source>
        <strain evidence="6">JCM 14545</strain>
    </source>
</reference>
<evidence type="ECO:0000259" key="2">
    <source>
        <dbReference type="PROSITE" id="PS50113"/>
    </source>
</evidence>
<dbReference type="NCBIfam" id="TIGR00254">
    <property type="entry name" value="GGDEF"/>
    <property type="match status" value="1"/>
</dbReference>
<dbReference type="SMART" id="SM00091">
    <property type="entry name" value="PAS"/>
    <property type="match status" value="1"/>
</dbReference>
<dbReference type="PANTHER" id="PTHR44757:SF2">
    <property type="entry name" value="BIOFILM ARCHITECTURE MAINTENANCE PROTEIN MBAA"/>
    <property type="match status" value="1"/>
</dbReference>
<dbReference type="InterPro" id="IPR000014">
    <property type="entry name" value="PAS"/>
</dbReference>
<dbReference type="InterPro" id="IPR029787">
    <property type="entry name" value="Nucleotide_cyclase"/>
</dbReference>
<keyword evidence="6" id="KW-1185">Reference proteome</keyword>
<dbReference type="SUPFAM" id="SSF55785">
    <property type="entry name" value="PYP-like sensor domain (PAS domain)"/>
    <property type="match status" value="1"/>
</dbReference>
<dbReference type="CDD" id="cd00130">
    <property type="entry name" value="PAS"/>
    <property type="match status" value="1"/>
</dbReference>
<dbReference type="Gene3D" id="3.20.20.450">
    <property type="entry name" value="EAL domain"/>
    <property type="match status" value="1"/>
</dbReference>
<dbReference type="RefSeq" id="WP_344424242.1">
    <property type="nucleotide sequence ID" value="NZ_BAAANN010000022.1"/>
</dbReference>
<dbReference type="Gene3D" id="3.30.70.270">
    <property type="match status" value="1"/>
</dbReference>
<dbReference type="SUPFAM" id="SSF141868">
    <property type="entry name" value="EAL domain-like"/>
    <property type="match status" value="1"/>
</dbReference>
<dbReference type="Proteomes" id="UP001501116">
    <property type="component" value="Unassembled WGS sequence"/>
</dbReference>
<dbReference type="CDD" id="cd01949">
    <property type="entry name" value="GGDEF"/>
    <property type="match status" value="1"/>
</dbReference>
<dbReference type="PROSITE" id="PS50113">
    <property type="entry name" value="PAC"/>
    <property type="match status" value="1"/>
</dbReference>
<comment type="caution">
    <text evidence="5">The sequence shown here is derived from an EMBL/GenBank/DDBJ whole genome shotgun (WGS) entry which is preliminary data.</text>
</comment>
<feature type="domain" description="PAS" evidence="1">
    <location>
        <begin position="157"/>
        <end position="227"/>
    </location>
</feature>
<organism evidence="5 6">
    <name type="scientific">Amycolatopsis minnesotensis</name>
    <dbReference type="NCBI Taxonomy" id="337894"/>
    <lineage>
        <taxon>Bacteria</taxon>
        <taxon>Bacillati</taxon>
        <taxon>Actinomycetota</taxon>
        <taxon>Actinomycetes</taxon>
        <taxon>Pseudonocardiales</taxon>
        <taxon>Pseudonocardiaceae</taxon>
        <taxon>Amycolatopsis</taxon>
    </lineage>
</organism>
<protein>
    <submittedName>
        <fullName evidence="5">EAL domain-containing protein</fullName>
    </submittedName>
</protein>
<dbReference type="Pfam" id="PF00563">
    <property type="entry name" value="EAL"/>
    <property type="match status" value="1"/>
</dbReference>
<dbReference type="PANTHER" id="PTHR44757">
    <property type="entry name" value="DIGUANYLATE CYCLASE DGCP"/>
    <property type="match status" value="1"/>
</dbReference>
<dbReference type="InterPro" id="IPR000700">
    <property type="entry name" value="PAS-assoc_C"/>
</dbReference>
<dbReference type="InterPro" id="IPR001633">
    <property type="entry name" value="EAL_dom"/>
</dbReference>
<dbReference type="InterPro" id="IPR035919">
    <property type="entry name" value="EAL_sf"/>
</dbReference>
<dbReference type="Pfam" id="PF08448">
    <property type="entry name" value="PAS_4"/>
    <property type="match status" value="1"/>
</dbReference>
<dbReference type="InterPro" id="IPR035965">
    <property type="entry name" value="PAS-like_dom_sf"/>
</dbReference>
<accession>A0ABP5D2X8</accession>
<dbReference type="EMBL" id="BAAANN010000022">
    <property type="protein sequence ID" value="GAA1971709.1"/>
    <property type="molecule type" value="Genomic_DNA"/>
</dbReference>
<dbReference type="InterPro" id="IPR000160">
    <property type="entry name" value="GGDEF_dom"/>
</dbReference>
<feature type="domain" description="GGDEF" evidence="4">
    <location>
        <begin position="314"/>
        <end position="448"/>
    </location>
</feature>
<dbReference type="SMART" id="SM00267">
    <property type="entry name" value="GGDEF"/>
    <property type="match status" value="1"/>
</dbReference>
<feature type="domain" description="PAC" evidence="2">
    <location>
        <begin position="231"/>
        <end position="283"/>
    </location>
</feature>
<gene>
    <name evidence="5" type="ORF">GCM10009754_52540</name>
</gene>
<dbReference type="NCBIfam" id="TIGR00229">
    <property type="entry name" value="sensory_box"/>
    <property type="match status" value="1"/>
</dbReference>
<dbReference type="SUPFAM" id="SSF55073">
    <property type="entry name" value="Nucleotide cyclase"/>
    <property type="match status" value="1"/>
</dbReference>
<dbReference type="PROSITE" id="PS50883">
    <property type="entry name" value="EAL"/>
    <property type="match status" value="1"/>
</dbReference>
<name>A0ABP5D2X8_9PSEU</name>
<dbReference type="CDD" id="cd01948">
    <property type="entry name" value="EAL"/>
    <property type="match status" value="1"/>
</dbReference>
<dbReference type="InterPro" id="IPR043128">
    <property type="entry name" value="Rev_trsase/Diguanyl_cyclase"/>
</dbReference>
<dbReference type="InterPro" id="IPR013656">
    <property type="entry name" value="PAS_4"/>
</dbReference>
<dbReference type="PROSITE" id="PS50112">
    <property type="entry name" value="PAS"/>
    <property type="match status" value="1"/>
</dbReference>
<evidence type="ECO:0000259" key="4">
    <source>
        <dbReference type="PROSITE" id="PS50887"/>
    </source>
</evidence>
<dbReference type="Pfam" id="PF00990">
    <property type="entry name" value="GGDEF"/>
    <property type="match status" value="1"/>
</dbReference>
<feature type="domain" description="EAL" evidence="3">
    <location>
        <begin position="457"/>
        <end position="704"/>
    </location>
</feature>
<dbReference type="Gene3D" id="3.30.450.20">
    <property type="entry name" value="PAS domain"/>
    <property type="match status" value="1"/>
</dbReference>
<sequence>MPNPQRKSPAPSPDGVREQELLARKWAYLLSGVVVVSMGKDELDRELRYQLATLCSAVVAEPVDADAARGVGERLVALGYVGDPGLRCTMDVLGKGMLGLSACQPLSRFAERITAVLGALASGFVAATRSVVLEQQEIMQLSLLKAVRDAKWHLKESEARFEEVATSSTSGIMVIELDGKLSKANAALGEILGVSPAKLTGTTVYDLVRPESVEALREGMAALLTGERERFRQSQQLRRADGDTARISLTVSLLRDAEDQPRHFVGVVEDGTELMLLQGELHRQSLHDVLTGLPNRQYFGTHLESVLRRADPALGITVLHLDLDAFAKVCDSLGRRAGEQLLVQTSRRLKAVFAQEKAMIARFDGDEFGIVVENSARTPDVSALVANINAELFEPSYVEGEGLALPASIGVVHRPPHDSDPAELLRAADSALRRAKTGRRGQWELFHPDQDAVDRRAQLLAVGMPGAWEHGEITVRYRPVKRLADGEVAGVEAVLHWDRPGHGTVPHHRCVELADQTGLMLPLGEWVLRTACGQLRWWRQQLGFSGSLMIGLSVNQAGDADLVRRVLGALAETGAEPGWLTIGIPAAALTAAEAQDNLTVLADRGITMMLDDIGPGAEDLALLAELPVHAVRITRRHVDGRARLAAAALVPLIRESSASVHIDGVGTPEQAAWWHATGAGTATGEHVGTPRPAAEIATVLGAGNER</sequence>
<proteinExistence type="predicted"/>
<evidence type="ECO:0000259" key="3">
    <source>
        <dbReference type="PROSITE" id="PS50883"/>
    </source>
</evidence>
<dbReference type="SMART" id="SM00052">
    <property type="entry name" value="EAL"/>
    <property type="match status" value="1"/>
</dbReference>
<evidence type="ECO:0000259" key="1">
    <source>
        <dbReference type="PROSITE" id="PS50112"/>
    </source>
</evidence>
<evidence type="ECO:0000313" key="5">
    <source>
        <dbReference type="EMBL" id="GAA1971709.1"/>
    </source>
</evidence>
<evidence type="ECO:0000313" key="6">
    <source>
        <dbReference type="Proteomes" id="UP001501116"/>
    </source>
</evidence>